<dbReference type="PANTHER" id="PTHR43155:SF2">
    <property type="entry name" value="CYCLIC DI-GMP PHOSPHODIESTERASE PA4108"/>
    <property type="match status" value="1"/>
</dbReference>
<evidence type="ECO:0000313" key="3">
    <source>
        <dbReference type="Proteomes" id="UP001139721"/>
    </source>
</evidence>
<dbReference type="EMBL" id="JAJKBJ010000019">
    <property type="protein sequence ID" value="MCL9685147.1"/>
    <property type="molecule type" value="Genomic_DNA"/>
</dbReference>
<dbReference type="Pfam" id="PF01590">
    <property type="entry name" value="GAF"/>
    <property type="match status" value="1"/>
</dbReference>
<name>A0A9X2ID41_9GAMM</name>
<comment type="caution">
    <text evidence="2">The sequence shown here is derived from an EMBL/GenBank/DDBJ whole genome shotgun (WGS) entry which is preliminary data.</text>
</comment>
<dbReference type="Gene3D" id="1.10.3210.10">
    <property type="entry name" value="Hypothetical protein af1432"/>
    <property type="match status" value="2"/>
</dbReference>
<dbReference type="Proteomes" id="UP001139721">
    <property type="component" value="Unassembled WGS sequence"/>
</dbReference>
<dbReference type="RefSeq" id="WP_250422942.1">
    <property type="nucleotide sequence ID" value="NZ_JAJKBJ010000019.1"/>
</dbReference>
<gene>
    <name evidence="2" type="ORF">LOX96_13655</name>
</gene>
<dbReference type="AlphaFoldDB" id="A0A9X2ID41"/>
<dbReference type="Pfam" id="PF01966">
    <property type="entry name" value="HD"/>
    <property type="match status" value="1"/>
</dbReference>
<dbReference type="GO" id="GO:0008081">
    <property type="term" value="F:phosphoric diester hydrolase activity"/>
    <property type="evidence" value="ECO:0007669"/>
    <property type="project" value="UniProtKB-ARBA"/>
</dbReference>
<dbReference type="SMART" id="SM00471">
    <property type="entry name" value="HDc"/>
    <property type="match status" value="1"/>
</dbReference>
<evidence type="ECO:0000313" key="2">
    <source>
        <dbReference type="EMBL" id="MCL9685147.1"/>
    </source>
</evidence>
<dbReference type="InterPro" id="IPR006674">
    <property type="entry name" value="HD_domain"/>
</dbReference>
<protein>
    <submittedName>
        <fullName evidence="2">HD domain-containing protein</fullName>
    </submittedName>
</protein>
<sequence length="542" mass="61330">MKLTEAQFTHLLKALTDIGIALSAEKDHNRLLEIILKKAQEITHADGGTLYTCTEDAELKFEIMINQSMGIHLGGTSDKQVNFKNLPLYDEKGKPNDHMLAPWAAVSRQTINIKDAYNNKKFDLSGTKNFDKNTGYHSQSFLTVPMTNHLNEVIGVLQLINALDKTNNNIIPFSKLDQYIVESLASQAAVTITNRQLIETQKELFDALIQLIAQAIDEKSPYTGGHCRRVPILTRMIALATCQIDKGPLKDFSMTEDELYELQVAAWLHDCGKITTPEAVVDKATKLERIMDGVHLIDTRFEVLKRDAIIQALQSKLQQTTGNLYNLQHDNKLQEQLAQLNTERELIRESNLGSEQIHPQKLKSIQEIAKRRWIGPSGTEEDFLSKMEILMLEINKGTLSNKERDIINNHVSMTLKMLESLPYPKNLKNVPQLAGSHHEKMDGTGYPRGLTKDQMSLQARMIAIADIFEALTASDRPYKKAMPLSQALSILGKMKVEGHIDPDLFDVFMHAKIYEHYAEEYLDRAMYDAIDFSKIPGYTLIK</sequence>
<proteinExistence type="predicted"/>
<dbReference type="Gene3D" id="3.30.450.40">
    <property type="match status" value="1"/>
</dbReference>
<dbReference type="InterPro" id="IPR029016">
    <property type="entry name" value="GAF-like_dom_sf"/>
</dbReference>
<dbReference type="InterPro" id="IPR003607">
    <property type="entry name" value="HD/PDEase_dom"/>
</dbReference>
<organism evidence="2 3">
    <name type="scientific">Legionella maioricensis</name>
    <dbReference type="NCBI Taxonomy" id="2896528"/>
    <lineage>
        <taxon>Bacteria</taxon>
        <taxon>Pseudomonadati</taxon>
        <taxon>Pseudomonadota</taxon>
        <taxon>Gammaproteobacteria</taxon>
        <taxon>Legionellales</taxon>
        <taxon>Legionellaceae</taxon>
        <taxon>Legionella</taxon>
    </lineage>
</organism>
<reference evidence="2" key="1">
    <citation type="submission" date="2021-11" db="EMBL/GenBank/DDBJ databases">
        <title>Legionella maioricencis sp. nov., a new species isolated from hot water samples in Mallorca.</title>
        <authorList>
            <person name="Crespi S."/>
            <person name="Drasar V."/>
            <person name="Salva-Serra F."/>
            <person name="Jaen-Luchoro D."/>
            <person name="Pineiro-Iglesias B."/>
            <person name="Aliaga F."/>
            <person name="Fernandez-Juarez V."/>
            <person name="Coll G."/>
            <person name="Moore E.R.B."/>
            <person name="Bennasar-Figueras A."/>
        </authorList>
    </citation>
    <scope>NUCLEOTIDE SEQUENCE</scope>
    <source>
        <strain evidence="2">HCPI-6</strain>
    </source>
</reference>
<evidence type="ECO:0000259" key="1">
    <source>
        <dbReference type="PROSITE" id="PS51832"/>
    </source>
</evidence>
<dbReference type="SMART" id="SM00065">
    <property type="entry name" value="GAF"/>
    <property type="match status" value="1"/>
</dbReference>
<dbReference type="Pfam" id="PF13487">
    <property type="entry name" value="HD_5"/>
    <property type="match status" value="1"/>
</dbReference>
<dbReference type="CDD" id="cd00077">
    <property type="entry name" value="HDc"/>
    <property type="match status" value="1"/>
</dbReference>
<feature type="domain" description="HD-GYP" evidence="1">
    <location>
        <begin position="310"/>
        <end position="523"/>
    </location>
</feature>
<dbReference type="SUPFAM" id="SSF109604">
    <property type="entry name" value="HD-domain/PDEase-like"/>
    <property type="match status" value="1"/>
</dbReference>
<dbReference type="SUPFAM" id="SSF55781">
    <property type="entry name" value="GAF domain-like"/>
    <property type="match status" value="1"/>
</dbReference>
<dbReference type="InterPro" id="IPR037522">
    <property type="entry name" value="HD_GYP_dom"/>
</dbReference>
<accession>A0A9X2ID41</accession>
<dbReference type="InterPro" id="IPR003018">
    <property type="entry name" value="GAF"/>
</dbReference>
<dbReference type="PANTHER" id="PTHR43155">
    <property type="entry name" value="CYCLIC DI-GMP PHOSPHODIESTERASE PA4108-RELATED"/>
    <property type="match status" value="1"/>
</dbReference>
<keyword evidence="3" id="KW-1185">Reference proteome</keyword>
<dbReference type="PROSITE" id="PS51832">
    <property type="entry name" value="HD_GYP"/>
    <property type="match status" value="1"/>
</dbReference>